<gene>
    <name evidence="1" type="ORF">FBZ90_101305</name>
</gene>
<dbReference type="Pfam" id="PF07366">
    <property type="entry name" value="SnoaL"/>
    <property type="match status" value="1"/>
</dbReference>
<dbReference type="SUPFAM" id="SSF54427">
    <property type="entry name" value="NTF2-like"/>
    <property type="match status" value="1"/>
</dbReference>
<accession>A0A560HLE0</accession>
<dbReference type="EMBL" id="VITR01000001">
    <property type="protein sequence ID" value="TWB45970.1"/>
    <property type="molecule type" value="Genomic_DNA"/>
</dbReference>
<comment type="caution">
    <text evidence="1">The sequence shown here is derived from an EMBL/GenBank/DDBJ whole genome shotgun (WGS) entry which is preliminary data.</text>
</comment>
<dbReference type="InterPro" id="IPR009959">
    <property type="entry name" value="Cyclase_SnoaL-like"/>
</dbReference>
<sequence>MALRRTLDRMRALDRAWNDRRWGDYAEFLEENVVVHGDGAAPALDKQAHIDQAIRFCAAFPDAHIHVNPYMALFSSHDGRHSCAVTRLTGTATGGLTLPADLPGGPDAAPLKRAFDVPRLAICRWSHGWVVDYRVHLDTALMLLQLRDPGAVP</sequence>
<protein>
    <submittedName>
        <fullName evidence="1">SnoaL-like polyketide cyclase</fullName>
    </submittedName>
</protein>
<evidence type="ECO:0000313" key="2">
    <source>
        <dbReference type="Proteomes" id="UP000315751"/>
    </source>
</evidence>
<proteinExistence type="predicted"/>
<keyword evidence="2" id="KW-1185">Reference proteome</keyword>
<dbReference type="Gene3D" id="3.10.450.50">
    <property type="match status" value="1"/>
</dbReference>
<organism evidence="1 2">
    <name type="scientific">Nitrospirillum amazonense</name>
    <dbReference type="NCBI Taxonomy" id="28077"/>
    <lineage>
        <taxon>Bacteria</taxon>
        <taxon>Pseudomonadati</taxon>
        <taxon>Pseudomonadota</taxon>
        <taxon>Alphaproteobacteria</taxon>
        <taxon>Rhodospirillales</taxon>
        <taxon>Azospirillaceae</taxon>
        <taxon>Nitrospirillum</taxon>
    </lineage>
</organism>
<name>A0A560HLE0_9PROT</name>
<dbReference type="RefSeq" id="WP_145729264.1">
    <property type="nucleotide sequence ID" value="NZ_VITR01000001.1"/>
</dbReference>
<evidence type="ECO:0000313" key="1">
    <source>
        <dbReference type="EMBL" id="TWB45970.1"/>
    </source>
</evidence>
<dbReference type="GO" id="GO:0030638">
    <property type="term" value="P:polyketide metabolic process"/>
    <property type="evidence" value="ECO:0007669"/>
    <property type="project" value="InterPro"/>
</dbReference>
<dbReference type="AlphaFoldDB" id="A0A560HLE0"/>
<dbReference type="Proteomes" id="UP000315751">
    <property type="component" value="Unassembled WGS sequence"/>
</dbReference>
<dbReference type="InterPro" id="IPR032710">
    <property type="entry name" value="NTF2-like_dom_sf"/>
</dbReference>
<reference evidence="1 2" key="1">
    <citation type="submission" date="2019-06" db="EMBL/GenBank/DDBJ databases">
        <title>Genomic Encyclopedia of Type Strains, Phase IV (KMG-V): Genome sequencing to study the core and pangenomes of soil and plant-associated prokaryotes.</title>
        <authorList>
            <person name="Whitman W."/>
        </authorList>
    </citation>
    <scope>NUCLEOTIDE SEQUENCE [LARGE SCALE GENOMIC DNA]</scope>
    <source>
        <strain evidence="1 2">BR 11622</strain>
    </source>
</reference>
<dbReference type="OrthoDB" id="8410654at2"/>